<organism evidence="4 5">
    <name type="scientific">Ophiostoma piceae (strain UAMH 11346)</name>
    <name type="common">Sap stain fungus</name>
    <dbReference type="NCBI Taxonomy" id="1262450"/>
    <lineage>
        <taxon>Eukaryota</taxon>
        <taxon>Fungi</taxon>
        <taxon>Dikarya</taxon>
        <taxon>Ascomycota</taxon>
        <taxon>Pezizomycotina</taxon>
        <taxon>Sordariomycetes</taxon>
        <taxon>Sordariomycetidae</taxon>
        <taxon>Ophiostomatales</taxon>
        <taxon>Ophiostomataceae</taxon>
        <taxon>Ophiostoma</taxon>
    </lineage>
</organism>
<feature type="region of interest" description="Disordered" evidence="1">
    <location>
        <begin position="271"/>
        <end position="364"/>
    </location>
</feature>
<feature type="compositionally biased region" description="Low complexity" evidence="1">
    <location>
        <begin position="1"/>
        <end position="22"/>
    </location>
</feature>
<dbReference type="PROSITE" id="PS51294">
    <property type="entry name" value="HTH_MYB"/>
    <property type="match status" value="1"/>
</dbReference>
<feature type="compositionally biased region" description="Basic residues" evidence="1">
    <location>
        <begin position="339"/>
        <end position="350"/>
    </location>
</feature>
<name>S3D522_OPHP1</name>
<evidence type="ECO:0000313" key="4">
    <source>
        <dbReference type="EMBL" id="EPE08510.1"/>
    </source>
</evidence>
<dbReference type="VEuPathDB" id="FungiDB:F503_04097"/>
<dbReference type="OrthoDB" id="4151352at2759"/>
<dbReference type="SMART" id="SM00717">
    <property type="entry name" value="SANT"/>
    <property type="match status" value="1"/>
</dbReference>
<dbReference type="OMA" id="RANIHFQ"/>
<protein>
    <submittedName>
        <fullName evidence="4">Myb family transcription factor</fullName>
    </submittedName>
</protein>
<dbReference type="PROSITE" id="PS50090">
    <property type="entry name" value="MYB_LIKE"/>
    <property type="match status" value="1"/>
</dbReference>
<dbReference type="InterPro" id="IPR009057">
    <property type="entry name" value="Homeodomain-like_sf"/>
</dbReference>
<feature type="compositionally biased region" description="Polar residues" evidence="1">
    <location>
        <begin position="23"/>
        <end position="32"/>
    </location>
</feature>
<dbReference type="AlphaFoldDB" id="S3D522"/>
<dbReference type="InterPro" id="IPR017930">
    <property type="entry name" value="Myb_dom"/>
</dbReference>
<sequence length="421" mass="45168">MPRLSRTSSASSQSYTTLPSSLETSHNGSMSYYPSHHNGHHSRMASLSSNGAGASGSVAYYNHIPDDMSSPAALGDGNGSSSMTAVVANQVVANQVAYQHQHQHHDSLAMPRTSSGAWSPQDDDTLIQARARGENWAQIQTLFHGKTPNACRKRHERLMERRNANDFDTRKMEHIAREYMNMRREIWQPLAQKTGEKWTVVEQKCMASGLKNLQGVARAAGRRHRLESAYAVVGGGHYGDNDLGHHDHDNGQDVGIDDELDVDVDVDLLDGTGMSASVGSPSSSSPNGGASHGIGGGNRSVSGGSNSSGASSSMHPSVSSRRQHHGHSHSQSSYSYSHPHAHAQPHHHQHTLSGGSGEVGSSPGYPEYYTTTGFSQSLRAVDAAPAAAMTSPYANHQHSHAQSHQPRMANGDMGIDALLRR</sequence>
<evidence type="ECO:0000259" key="2">
    <source>
        <dbReference type="PROSITE" id="PS50090"/>
    </source>
</evidence>
<dbReference type="SUPFAM" id="SSF46689">
    <property type="entry name" value="Homeodomain-like"/>
    <property type="match status" value="1"/>
</dbReference>
<reference evidence="4 5" key="1">
    <citation type="journal article" date="2013" name="BMC Genomics">
        <title>The genome and transcriptome of the pine saprophyte Ophiostoma piceae, and a comparison with the bark beetle-associated pine pathogen Grosmannia clavigera.</title>
        <authorList>
            <person name="Haridas S."/>
            <person name="Wang Y."/>
            <person name="Lim L."/>
            <person name="Massoumi Alamouti S."/>
            <person name="Jackman S."/>
            <person name="Docking R."/>
            <person name="Robertson G."/>
            <person name="Birol I."/>
            <person name="Bohlmann J."/>
            <person name="Breuil C."/>
        </authorList>
    </citation>
    <scope>NUCLEOTIDE SEQUENCE [LARGE SCALE GENOMIC DNA]</scope>
    <source>
        <strain evidence="4 5">UAMH 11346</strain>
    </source>
</reference>
<feature type="region of interest" description="Disordered" evidence="1">
    <location>
        <begin position="391"/>
        <end position="421"/>
    </location>
</feature>
<evidence type="ECO:0000313" key="5">
    <source>
        <dbReference type="Proteomes" id="UP000016923"/>
    </source>
</evidence>
<dbReference type="Proteomes" id="UP000016923">
    <property type="component" value="Unassembled WGS sequence"/>
</dbReference>
<dbReference type="eggNOG" id="ENOG502SPDA">
    <property type="taxonomic scope" value="Eukaryota"/>
</dbReference>
<feature type="region of interest" description="Disordered" evidence="1">
    <location>
        <begin position="1"/>
        <end position="50"/>
    </location>
</feature>
<dbReference type="InterPro" id="IPR001005">
    <property type="entry name" value="SANT/Myb"/>
</dbReference>
<gene>
    <name evidence="4" type="ORF">F503_04097</name>
</gene>
<accession>S3D522</accession>
<dbReference type="STRING" id="1262450.S3D522"/>
<dbReference type="Pfam" id="PF13921">
    <property type="entry name" value="Myb_DNA-bind_6"/>
    <property type="match status" value="1"/>
</dbReference>
<evidence type="ECO:0000259" key="3">
    <source>
        <dbReference type="PROSITE" id="PS51294"/>
    </source>
</evidence>
<feature type="domain" description="HTH myb-type" evidence="3">
    <location>
        <begin position="110"/>
        <end position="163"/>
    </location>
</feature>
<proteinExistence type="predicted"/>
<feature type="domain" description="Myb-like" evidence="2">
    <location>
        <begin position="110"/>
        <end position="159"/>
    </location>
</feature>
<feature type="compositionally biased region" description="Low complexity" evidence="1">
    <location>
        <begin position="271"/>
        <end position="289"/>
    </location>
</feature>
<dbReference type="CDD" id="cd00167">
    <property type="entry name" value="SANT"/>
    <property type="match status" value="1"/>
</dbReference>
<evidence type="ECO:0000256" key="1">
    <source>
        <dbReference type="SAM" id="MobiDB-lite"/>
    </source>
</evidence>
<dbReference type="Gene3D" id="1.10.10.60">
    <property type="entry name" value="Homeodomain-like"/>
    <property type="match status" value="1"/>
</dbReference>
<keyword evidence="5" id="KW-1185">Reference proteome</keyword>
<feature type="compositionally biased region" description="Low complexity" evidence="1">
    <location>
        <begin position="329"/>
        <end position="338"/>
    </location>
</feature>
<dbReference type="HOGENOM" id="CLU_052843_0_0_1"/>
<feature type="compositionally biased region" description="Low complexity" evidence="1">
    <location>
        <begin position="299"/>
        <end position="320"/>
    </location>
</feature>
<feature type="region of interest" description="Disordered" evidence="1">
    <location>
        <begin position="98"/>
        <end position="121"/>
    </location>
</feature>
<dbReference type="EMBL" id="KE148148">
    <property type="protein sequence ID" value="EPE08510.1"/>
    <property type="molecule type" value="Genomic_DNA"/>
</dbReference>